<evidence type="ECO:0000256" key="2">
    <source>
        <dbReference type="ARBA" id="ARBA00022771"/>
    </source>
</evidence>
<dbReference type="Pfam" id="PF01754">
    <property type="entry name" value="zf-A20"/>
    <property type="match status" value="1"/>
</dbReference>
<dbReference type="Gene3D" id="1.20.5.4770">
    <property type="match status" value="1"/>
</dbReference>
<reference evidence="7 8" key="1">
    <citation type="submission" date="2019-07" db="EMBL/GenBank/DDBJ databases">
        <title>Draft genome assembly of a fouling barnacle, Amphibalanus amphitrite (Darwin, 1854): The first reference genome for Thecostraca.</title>
        <authorList>
            <person name="Kim W."/>
        </authorList>
    </citation>
    <scope>NUCLEOTIDE SEQUENCE [LARGE SCALE GENOMIC DNA]</scope>
    <source>
        <strain evidence="7">SNU_AA5</strain>
        <tissue evidence="7">Soma without cirri and trophi</tissue>
    </source>
</reference>
<accession>A0A6A4X189</accession>
<dbReference type="Proteomes" id="UP000440578">
    <property type="component" value="Unassembled WGS sequence"/>
</dbReference>
<dbReference type="Pfam" id="PF18151">
    <property type="entry name" value="DUF5601"/>
    <property type="match status" value="1"/>
</dbReference>
<dbReference type="PROSITE" id="PS51036">
    <property type="entry name" value="ZF_A20"/>
    <property type="match status" value="1"/>
</dbReference>
<comment type="caution">
    <text evidence="7">The sequence shown here is derived from an EMBL/GenBank/DDBJ whole genome shotgun (WGS) entry which is preliminary data.</text>
</comment>
<feature type="domain" description="A20-type" evidence="5">
    <location>
        <begin position="9"/>
        <end position="43"/>
    </location>
</feature>
<feature type="region of interest" description="Disordered" evidence="4">
    <location>
        <begin position="638"/>
        <end position="887"/>
    </location>
</feature>
<dbReference type="InterPro" id="IPR003123">
    <property type="entry name" value="VPS9"/>
</dbReference>
<keyword evidence="2" id="KW-0863">Zinc-finger</keyword>
<dbReference type="GO" id="GO:0005829">
    <property type="term" value="C:cytosol"/>
    <property type="evidence" value="ECO:0007669"/>
    <property type="project" value="TreeGrafter"/>
</dbReference>
<evidence type="ECO:0000313" key="7">
    <source>
        <dbReference type="EMBL" id="KAF0309820.1"/>
    </source>
</evidence>
<keyword evidence="3" id="KW-0862">Zinc</keyword>
<dbReference type="SUPFAM" id="SSF109993">
    <property type="entry name" value="VPS9 domain"/>
    <property type="match status" value="1"/>
</dbReference>
<dbReference type="GO" id="GO:0016192">
    <property type="term" value="P:vesicle-mediated transport"/>
    <property type="evidence" value="ECO:0007669"/>
    <property type="project" value="InterPro"/>
</dbReference>
<dbReference type="Gene3D" id="1.10.246.120">
    <property type="match status" value="1"/>
</dbReference>
<dbReference type="EMBL" id="VIIS01000371">
    <property type="protein sequence ID" value="KAF0309820.1"/>
    <property type="molecule type" value="Genomic_DNA"/>
</dbReference>
<feature type="region of interest" description="Disordered" evidence="4">
    <location>
        <begin position="570"/>
        <end position="624"/>
    </location>
</feature>
<dbReference type="PANTHER" id="PTHR23101:SF122">
    <property type="entry name" value="RABAPTIN-5-ASSOCIATED EXCHANGE FACTOR FOR RAB5"/>
    <property type="match status" value="1"/>
</dbReference>
<dbReference type="GO" id="GO:0005085">
    <property type="term" value="F:guanyl-nucleotide exchange factor activity"/>
    <property type="evidence" value="ECO:0007669"/>
    <property type="project" value="InterPro"/>
</dbReference>
<feature type="domain" description="VPS9" evidence="6">
    <location>
        <begin position="346"/>
        <end position="490"/>
    </location>
</feature>
<dbReference type="GO" id="GO:0008270">
    <property type="term" value="F:zinc ion binding"/>
    <property type="evidence" value="ECO:0007669"/>
    <property type="project" value="UniProtKB-KW"/>
</dbReference>
<feature type="compositionally biased region" description="Basic and acidic residues" evidence="4">
    <location>
        <begin position="866"/>
        <end position="882"/>
    </location>
</feature>
<organism evidence="7 8">
    <name type="scientific">Amphibalanus amphitrite</name>
    <name type="common">Striped barnacle</name>
    <name type="synonym">Balanus amphitrite</name>
    <dbReference type="NCBI Taxonomy" id="1232801"/>
    <lineage>
        <taxon>Eukaryota</taxon>
        <taxon>Metazoa</taxon>
        <taxon>Ecdysozoa</taxon>
        <taxon>Arthropoda</taxon>
        <taxon>Crustacea</taxon>
        <taxon>Multicrustacea</taxon>
        <taxon>Cirripedia</taxon>
        <taxon>Thoracica</taxon>
        <taxon>Thoracicalcarea</taxon>
        <taxon>Balanomorpha</taxon>
        <taxon>Balanoidea</taxon>
        <taxon>Balanidae</taxon>
        <taxon>Amphibalaninae</taxon>
        <taxon>Amphibalanus</taxon>
    </lineage>
</organism>
<dbReference type="InterPro" id="IPR002653">
    <property type="entry name" value="Znf_A20"/>
</dbReference>
<keyword evidence="8" id="KW-1185">Reference proteome</keyword>
<dbReference type="OrthoDB" id="300289at2759"/>
<dbReference type="InterPro" id="IPR045046">
    <property type="entry name" value="Vps9-like"/>
</dbReference>
<dbReference type="PANTHER" id="PTHR23101">
    <property type="entry name" value="RAB GDP/GTP EXCHANGE FACTOR"/>
    <property type="match status" value="1"/>
</dbReference>
<dbReference type="InterPro" id="IPR037191">
    <property type="entry name" value="VPS9_dom_sf"/>
</dbReference>
<dbReference type="GO" id="GO:0030139">
    <property type="term" value="C:endocytic vesicle"/>
    <property type="evidence" value="ECO:0007669"/>
    <property type="project" value="TreeGrafter"/>
</dbReference>
<evidence type="ECO:0000256" key="4">
    <source>
        <dbReference type="SAM" id="MobiDB-lite"/>
    </source>
</evidence>
<feature type="compositionally biased region" description="Pro residues" evidence="4">
    <location>
        <begin position="716"/>
        <end position="725"/>
    </location>
</feature>
<proteinExistence type="predicted"/>
<feature type="region of interest" description="Disordered" evidence="4">
    <location>
        <begin position="63"/>
        <end position="82"/>
    </location>
</feature>
<protein>
    <submittedName>
        <fullName evidence="7">Rab5 GDP/GTP exchange factor</fullName>
    </submittedName>
</protein>
<dbReference type="SMART" id="SM00167">
    <property type="entry name" value="VPS9"/>
    <property type="match status" value="1"/>
</dbReference>
<evidence type="ECO:0000313" key="8">
    <source>
        <dbReference type="Proteomes" id="UP000440578"/>
    </source>
</evidence>
<sequence length="939" mass="100812">MSRPKLHIQRNDLFCKNLCGFFGNPQWGGFCSKCYKELIQSRSAHQPSNATYNGAASYASKPTLPVTSTADPTPTMSVGQGFSGFEEKKKKSLKMGFFKKKMKHTSSDGALDDAESWPVDACPAPEAVSPPGPSVPVSPGSCTALRCESWSCSEPPPALAEFCSDPEPPPALAASGGPAVPGAAGGVPSPVAELRRCLATPELGGIRDLVVTCLQPPFCLYLKYAKPPDAGQQLPRTSNLSQESIQIHKVLTEFLSGLSKPAAEDVRRQMQTSMESCISAADSASSDEMSEIVQHFYNTFHDRVHSHSAYYGVSPERRSELEDLAERYLTTRLYRVLFTPLSQELEEADLAVQKRIRSLYWVGVELLELNIDETNPAVTELVERAITDIIEMDSKRTPQDKLTCVSACVSHLLEMLCVGRQGEPPSADDLLPALIFVVLRANPPRLQSNVQYVTRFSSQQRIMSGQQGYDFTNLCCAVSFIESMGADSLGLTAEEYERYMSGEVLPPAAHWESGQYRCQALRVMESNTETLSSLQERQARLLAEEQQLSDDMSSFSESVTNSVDECLAENPLTLRPARRPAQLDSPSSGLDGLPTPLTPQVVGAAPSAAGPVQLPSPPPGLLADAQDSLSSVLSLSQMSLEPAGGPPRQPAPASGPFSLPLESATRPDSGPRGLDGPPTEPAPAPPYATSGALPIPGRPGRPGRSGSPSVGGRPRAPSPPPPELPPRGLTPSVRNIPSIPCSTGAVPVPVPVADGWAAQPSRRQAGYSPGRRPAELPRSLSHTSELGGRQGEVPRSLSFQPGQEAATSPAGRRVSVTRNEALAQEAFRHSQARCERSESVRSRLQQPAAADLSAAAADDWQWSRQQRREQRHSVRGEMERRYSVQAPGQQERAAAAAANATAVLSAECEAAKQRPPKASDKGDKLVKVLSGIFSLTDNF</sequence>
<feature type="compositionally biased region" description="Basic and acidic residues" evidence="4">
    <location>
        <begin position="826"/>
        <end position="841"/>
    </location>
</feature>
<feature type="compositionally biased region" description="Low complexity" evidence="4">
    <location>
        <begin position="599"/>
        <end position="613"/>
    </location>
</feature>
<dbReference type="SMART" id="SM00259">
    <property type="entry name" value="ZnF_A20"/>
    <property type="match status" value="1"/>
</dbReference>
<evidence type="ECO:0000259" key="5">
    <source>
        <dbReference type="PROSITE" id="PS51036"/>
    </source>
</evidence>
<dbReference type="SUPFAM" id="SSF57716">
    <property type="entry name" value="Glucocorticoid receptor-like (DNA-binding domain)"/>
    <property type="match status" value="1"/>
</dbReference>
<dbReference type="InterPro" id="IPR041545">
    <property type="entry name" value="DUF5601"/>
</dbReference>
<dbReference type="Pfam" id="PF02204">
    <property type="entry name" value="VPS9"/>
    <property type="match status" value="1"/>
</dbReference>
<evidence type="ECO:0000256" key="1">
    <source>
        <dbReference type="ARBA" id="ARBA00022723"/>
    </source>
</evidence>
<dbReference type="AlphaFoldDB" id="A0A6A4X189"/>
<feature type="compositionally biased region" description="Low complexity" evidence="4">
    <location>
        <begin position="702"/>
        <end position="715"/>
    </location>
</feature>
<dbReference type="PROSITE" id="PS51205">
    <property type="entry name" value="VPS9"/>
    <property type="match status" value="1"/>
</dbReference>
<keyword evidence="1" id="KW-0479">Metal-binding</keyword>
<dbReference type="Gene3D" id="1.20.1050.80">
    <property type="entry name" value="VPS9 domain"/>
    <property type="match status" value="1"/>
</dbReference>
<evidence type="ECO:0000256" key="3">
    <source>
        <dbReference type="ARBA" id="ARBA00022833"/>
    </source>
</evidence>
<gene>
    <name evidence="7" type="primary">RABGEF1</name>
    <name evidence="7" type="ORF">FJT64_019077</name>
</gene>
<name>A0A6A4X189_AMPAM</name>
<dbReference type="GO" id="GO:0031267">
    <property type="term" value="F:small GTPase binding"/>
    <property type="evidence" value="ECO:0007669"/>
    <property type="project" value="TreeGrafter"/>
</dbReference>
<dbReference type="GO" id="GO:0003677">
    <property type="term" value="F:DNA binding"/>
    <property type="evidence" value="ECO:0007669"/>
    <property type="project" value="InterPro"/>
</dbReference>
<feature type="compositionally biased region" description="Polar residues" evidence="4">
    <location>
        <begin position="65"/>
        <end position="80"/>
    </location>
</feature>
<evidence type="ECO:0000259" key="6">
    <source>
        <dbReference type="PROSITE" id="PS51205"/>
    </source>
</evidence>
<feature type="compositionally biased region" description="Low complexity" evidence="4">
    <location>
        <begin position="848"/>
        <end position="864"/>
    </location>
</feature>